<dbReference type="EMBL" id="UYWX01000276">
    <property type="protein sequence ID" value="VDM17870.1"/>
    <property type="molecule type" value="Genomic_DNA"/>
</dbReference>
<dbReference type="Proteomes" id="UP000274429">
    <property type="component" value="Unassembled WGS sequence"/>
</dbReference>
<dbReference type="OrthoDB" id="6274127at2759"/>
<name>A0A0R3WKV6_HYDTA</name>
<evidence type="ECO:0000313" key="4">
    <source>
        <dbReference type="WBParaSite" id="TTAC_0000137501-mRNA-1"/>
    </source>
</evidence>
<reference evidence="4" key="1">
    <citation type="submission" date="2017-02" db="UniProtKB">
        <authorList>
            <consortium name="WormBaseParasite"/>
        </authorList>
    </citation>
    <scope>IDENTIFICATION</scope>
</reference>
<evidence type="ECO:0000313" key="3">
    <source>
        <dbReference type="Proteomes" id="UP000274429"/>
    </source>
</evidence>
<proteinExistence type="predicted"/>
<keyword evidence="3" id="KW-1185">Reference proteome</keyword>
<sequence length="164" mass="18370">MNCLDSAEIPSIQPFDVDTFEDEEHLGNESDIGAMQICGFHPKTGSPLQAATPISIEEQELAWEQCSAVYNVALVTVVGVVILVHLAFLFYALWGAIKRACVNQTHLRTEGVDVVGEDETPLTYTPEYVWYVKDGKLPLKGLTQEDFIDFERYAHFVYAQSHES</sequence>
<accession>A0A0R3WKV6</accession>
<keyword evidence="1" id="KW-0812">Transmembrane</keyword>
<feature type="transmembrane region" description="Helical" evidence="1">
    <location>
        <begin position="68"/>
        <end position="94"/>
    </location>
</feature>
<evidence type="ECO:0000256" key="1">
    <source>
        <dbReference type="SAM" id="Phobius"/>
    </source>
</evidence>
<gene>
    <name evidence="2" type="ORF">TTAC_LOCUS1362</name>
</gene>
<dbReference type="AlphaFoldDB" id="A0A0R3WKV6"/>
<keyword evidence="1" id="KW-1133">Transmembrane helix</keyword>
<keyword evidence="1" id="KW-0472">Membrane</keyword>
<protein>
    <submittedName>
        <fullName evidence="4">Neural proliferation differentiation and control protein 1</fullName>
    </submittedName>
</protein>
<evidence type="ECO:0000313" key="2">
    <source>
        <dbReference type="EMBL" id="VDM17870.1"/>
    </source>
</evidence>
<organism evidence="4">
    <name type="scientific">Hydatigena taeniaeformis</name>
    <name type="common">Feline tapeworm</name>
    <name type="synonym">Taenia taeniaeformis</name>
    <dbReference type="NCBI Taxonomy" id="6205"/>
    <lineage>
        <taxon>Eukaryota</taxon>
        <taxon>Metazoa</taxon>
        <taxon>Spiralia</taxon>
        <taxon>Lophotrochozoa</taxon>
        <taxon>Platyhelminthes</taxon>
        <taxon>Cestoda</taxon>
        <taxon>Eucestoda</taxon>
        <taxon>Cyclophyllidea</taxon>
        <taxon>Taeniidae</taxon>
        <taxon>Hydatigera</taxon>
    </lineage>
</organism>
<dbReference type="WBParaSite" id="TTAC_0000137501-mRNA-1">
    <property type="protein sequence ID" value="TTAC_0000137501-mRNA-1"/>
    <property type="gene ID" value="TTAC_0000137501"/>
</dbReference>
<reference evidence="2 3" key="2">
    <citation type="submission" date="2018-11" db="EMBL/GenBank/DDBJ databases">
        <authorList>
            <consortium name="Pathogen Informatics"/>
        </authorList>
    </citation>
    <scope>NUCLEOTIDE SEQUENCE [LARGE SCALE GENOMIC DNA]</scope>
</reference>